<dbReference type="OrthoDB" id="9807740at2"/>
<dbReference type="HAMAP" id="MF_00009">
    <property type="entry name" value="Endoribonucl_YbeY"/>
    <property type="match status" value="1"/>
</dbReference>
<dbReference type="STRING" id="449.LHA_1859"/>
<proteinExistence type="inferred from homology"/>
<comment type="function">
    <text evidence="8">Single strand-specific metallo-endoribonuclease involved in late-stage 70S ribosome quality control and in maturation of the 3' terminus of the 16S rRNA.</text>
</comment>
<dbReference type="GO" id="GO:0005737">
    <property type="term" value="C:cytoplasm"/>
    <property type="evidence" value="ECO:0007669"/>
    <property type="project" value="UniProtKB-SubCell"/>
</dbReference>
<feature type="binding site" evidence="8">
    <location>
        <position position="118"/>
    </location>
    <ligand>
        <name>Zn(2+)</name>
        <dbReference type="ChEBI" id="CHEBI:29105"/>
        <note>catalytic</note>
    </ligand>
</feature>
<evidence type="ECO:0000256" key="1">
    <source>
        <dbReference type="ARBA" id="ARBA00010875"/>
    </source>
</evidence>
<keyword evidence="7 8" id="KW-0862">Zinc</keyword>
<dbReference type="EMBL" id="LN681225">
    <property type="protein sequence ID" value="CEK10891.1"/>
    <property type="molecule type" value="Genomic_DNA"/>
</dbReference>
<dbReference type="HOGENOM" id="CLU_106710_0_1_6"/>
<dbReference type="Gene3D" id="3.40.390.30">
    <property type="entry name" value="Metalloproteases ('zincins'), catalytic domain"/>
    <property type="match status" value="1"/>
</dbReference>
<reference evidence="10" key="1">
    <citation type="submission" date="2014-09" db="EMBL/GenBank/DDBJ databases">
        <authorList>
            <person name="Gomez-Valero L."/>
        </authorList>
    </citation>
    <scope>NUCLEOTIDE SEQUENCE [LARGE SCALE GENOMIC DNA]</scope>
    <source>
        <strain evidence="10">ATCC35250</strain>
    </source>
</reference>
<dbReference type="GO" id="GO:0006364">
    <property type="term" value="P:rRNA processing"/>
    <property type="evidence" value="ECO:0007669"/>
    <property type="project" value="UniProtKB-UniRule"/>
</dbReference>
<feature type="binding site" evidence="8">
    <location>
        <position position="114"/>
    </location>
    <ligand>
        <name>Zn(2+)</name>
        <dbReference type="ChEBI" id="CHEBI:29105"/>
        <note>catalytic</note>
    </ligand>
</feature>
<feature type="binding site" evidence="8">
    <location>
        <position position="124"/>
    </location>
    <ligand>
        <name>Zn(2+)</name>
        <dbReference type="ChEBI" id="CHEBI:29105"/>
        <note>catalytic</note>
    </ligand>
</feature>
<dbReference type="GO" id="GO:0008270">
    <property type="term" value="F:zinc ion binding"/>
    <property type="evidence" value="ECO:0007669"/>
    <property type="project" value="UniProtKB-UniRule"/>
</dbReference>
<keyword evidence="8" id="KW-0963">Cytoplasm</keyword>
<dbReference type="GO" id="GO:0004521">
    <property type="term" value="F:RNA endonuclease activity"/>
    <property type="evidence" value="ECO:0007669"/>
    <property type="project" value="UniProtKB-UniRule"/>
</dbReference>
<dbReference type="EC" id="3.1.-.-" evidence="8"/>
<evidence type="ECO:0000313" key="10">
    <source>
        <dbReference type="Proteomes" id="UP000032803"/>
    </source>
</evidence>
<dbReference type="GO" id="GO:0004222">
    <property type="term" value="F:metalloendopeptidase activity"/>
    <property type="evidence" value="ECO:0007669"/>
    <property type="project" value="InterPro"/>
</dbReference>
<dbReference type="InterPro" id="IPR020549">
    <property type="entry name" value="YbeY_CS"/>
</dbReference>
<evidence type="ECO:0000256" key="5">
    <source>
        <dbReference type="ARBA" id="ARBA00022759"/>
    </source>
</evidence>
<evidence type="ECO:0000256" key="6">
    <source>
        <dbReference type="ARBA" id="ARBA00022801"/>
    </source>
</evidence>
<dbReference type="AlphaFoldDB" id="A0A0A8UTN0"/>
<comment type="similarity">
    <text evidence="1 8">Belongs to the endoribonuclease YbeY family.</text>
</comment>
<evidence type="ECO:0000256" key="7">
    <source>
        <dbReference type="ARBA" id="ARBA00022833"/>
    </source>
</evidence>
<keyword evidence="5 8" id="KW-0255">Endonuclease</keyword>
<keyword evidence="2 8" id="KW-0690">Ribosome biogenesis</keyword>
<dbReference type="PATRIC" id="fig|449.7.peg.2273"/>
<keyword evidence="3 8" id="KW-0540">Nuclease</keyword>
<dbReference type="KEGG" id="lha:LHA_1859"/>
<organism evidence="9 10">
    <name type="scientific">Legionella hackeliae</name>
    <dbReference type="NCBI Taxonomy" id="449"/>
    <lineage>
        <taxon>Bacteria</taxon>
        <taxon>Pseudomonadati</taxon>
        <taxon>Pseudomonadota</taxon>
        <taxon>Gammaproteobacteria</taxon>
        <taxon>Legionellales</taxon>
        <taxon>Legionellaceae</taxon>
        <taxon>Legionella</taxon>
    </lineage>
</organism>
<keyword evidence="6 8" id="KW-0378">Hydrolase</keyword>
<accession>A0A0A8UTN0</accession>
<gene>
    <name evidence="8 9" type="primary">ybeY</name>
    <name evidence="9" type="ORF">LHA_1859</name>
</gene>
<keyword evidence="4 8" id="KW-0479">Metal-binding</keyword>
<dbReference type="PROSITE" id="PS01306">
    <property type="entry name" value="UPF0054"/>
    <property type="match status" value="1"/>
</dbReference>
<dbReference type="InterPro" id="IPR023091">
    <property type="entry name" value="MetalPrtase_cat_dom_sf_prd"/>
</dbReference>
<dbReference type="Proteomes" id="UP000032803">
    <property type="component" value="Chromosome I"/>
</dbReference>
<dbReference type="PANTHER" id="PTHR46986">
    <property type="entry name" value="ENDORIBONUCLEASE YBEY, CHLOROPLASTIC"/>
    <property type="match status" value="1"/>
</dbReference>
<comment type="cofactor">
    <cofactor evidence="8">
        <name>Zn(2+)</name>
        <dbReference type="ChEBI" id="CHEBI:29105"/>
    </cofactor>
    <text evidence="8">Binds 1 zinc ion.</text>
</comment>
<keyword evidence="10" id="KW-1185">Reference proteome</keyword>
<comment type="subcellular location">
    <subcellularLocation>
        <location evidence="8">Cytoplasm</location>
    </subcellularLocation>
</comment>
<evidence type="ECO:0000256" key="2">
    <source>
        <dbReference type="ARBA" id="ARBA00022517"/>
    </source>
</evidence>
<dbReference type="RefSeq" id="WP_045106185.1">
    <property type="nucleotide sequence ID" value="NZ_LN681225.1"/>
</dbReference>
<dbReference type="PANTHER" id="PTHR46986:SF1">
    <property type="entry name" value="ENDORIBONUCLEASE YBEY, CHLOROPLASTIC"/>
    <property type="match status" value="1"/>
</dbReference>
<name>A0A0A8UTN0_LEGHA</name>
<dbReference type="InterPro" id="IPR002036">
    <property type="entry name" value="YbeY"/>
</dbReference>
<evidence type="ECO:0000256" key="3">
    <source>
        <dbReference type="ARBA" id="ARBA00022722"/>
    </source>
</evidence>
<dbReference type="Pfam" id="PF02130">
    <property type="entry name" value="YbeY"/>
    <property type="match status" value="1"/>
</dbReference>
<protein>
    <recommendedName>
        <fullName evidence="8">Endoribonuclease YbeY</fullName>
        <ecNumber evidence="8">3.1.-.-</ecNumber>
    </recommendedName>
</protein>
<keyword evidence="8" id="KW-0698">rRNA processing</keyword>
<dbReference type="NCBIfam" id="TIGR00043">
    <property type="entry name" value="rRNA maturation RNase YbeY"/>
    <property type="match status" value="1"/>
</dbReference>
<dbReference type="SUPFAM" id="SSF55486">
    <property type="entry name" value="Metalloproteases ('zincins'), catalytic domain"/>
    <property type="match status" value="1"/>
</dbReference>
<evidence type="ECO:0000256" key="8">
    <source>
        <dbReference type="HAMAP-Rule" id="MF_00009"/>
    </source>
</evidence>
<sequence length="162" mass="18436">MNYHVDLQLACDEAIPVDENLLITWAQLPLIDHMDSAELTLRLVGKEEIRQLNLMYRKQDKPTNVLAFPSTIPDNIELEYPLLGDVIICPAVLEAESIDLDKPLPAHWAHIVIHGVLHLLGYDHIEDNDAKIMQELEIKLLAKLGISNPYHTTEDNDFEQRG</sequence>
<evidence type="ECO:0000256" key="4">
    <source>
        <dbReference type="ARBA" id="ARBA00022723"/>
    </source>
</evidence>
<evidence type="ECO:0000313" key="9">
    <source>
        <dbReference type="EMBL" id="CEK10891.1"/>
    </source>
</evidence>